<comment type="caution">
    <text evidence="1">The sequence shown here is derived from an EMBL/GenBank/DDBJ whole genome shotgun (WGS) entry which is preliminary data.</text>
</comment>
<dbReference type="EMBL" id="BLLF01005037">
    <property type="protein sequence ID" value="GFH30641.1"/>
    <property type="molecule type" value="Genomic_DNA"/>
</dbReference>
<name>A0A6A0AEE7_HAELA</name>
<keyword evidence="2" id="KW-1185">Reference proteome</keyword>
<dbReference type="Proteomes" id="UP000485058">
    <property type="component" value="Unassembled WGS sequence"/>
</dbReference>
<sequence>MASTNHDTKSTQQTQMAELTLKELEAQPSIRVEPGHGYHLQLFGKSEFSPEDVYKVLIDPRIGTWRCAHHTAASPVCCVMTSPMGAKGSEVSHPGALSAALTAVLKKRAMGSEEYESATAGGGGALGGGLAVGGGGWVGGGDGSGGEGVCGGVCSGREPGLGWGRKGRGCQARSLTLNPVNPYLPGLPCRYPLIMGGRFWWKHMVRVPGCHRTWAWLALA</sequence>
<protein>
    <submittedName>
        <fullName evidence="1">Uncharacterized protein</fullName>
    </submittedName>
</protein>
<evidence type="ECO:0000313" key="2">
    <source>
        <dbReference type="Proteomes" id="UP000485058"/>
    </source>
</evidence>
<evidence type="ECO:0000313" key="1">
    <source>
        <dbReference type="EMBL" id="GFH30641.1"/>
    </source>
</evidence>
<proteinExistence type="predicted"/>
<gene>
    <name evidence="1" type="ORF">HaLaN_29528</name>
</gene>
<reference evidence="1 2" key="1">
    <citation type="submission" date="2020-02" db="EMBL/GenBank/DDBJ databases">
        <title>Draft genome sequence of Haematococcus lacustris strain NIES-144.</title>
        <authorList>
            <person name="Morimoto D."/>
            <person name="Nakagawa S."/>
            <person name="Yoshida T."/>
            <person name="Sawayama S."/>
        </authorList>
    </citation>
    <scope>NUCLEOTIDE SEQUENCE [LARGE SCALE GENOMIC DNA]</scope>
    <source>
        <strain evidence="1 2">NIES-144</strain>
    </source>
</reference>
<accession>A0A6A0AEE7</accession>
<organism evidence="1 2">
    <name type="scientific">Haematococcus lacustris</name>
    <name type="common">Green alga</name>
    <name type="synonym">Haematococcus pluvialis</name>
    <dbReference type="NCBI Taxonomy" id="44745"/>
    <lineage>
        <taxon>Eukaryota</taxon>
        <taxon>Viridiplantae</taxon>
        <taxon>Chlorophyta</taxon>
        <taxon>core chlorophytes</taxon>
        <taxon>Chlorophyceae</taxon>
        <taxon>CS clade</taxon>
        <taxon>Chlamydomonadales</taxon>
        <taxon>Haematococcaceae</taxon>
        <taxon>Haematococcus</taxon>
    </lineage>
</organism>
<dbReference type="AlphaFoldDB" id="A0A6A0AEE7"/>